<protein>
    <submittedName>
        <fullName evidence="1">Uncharacterized protein</fullName>
    </submittedName>
</protein>
<name>A0A0F8ZQQ5_9ZZZZ</name>
<feature type="non-terminal residue" evidence="1">
    <location>
        <position position="1"/>
    </location>
</feature>
<dbReference type="AlphaFoldDB" id="A0A0F8ZQQ5"/>
<gene>
    <name evidence="1" type="ORF">LCGC14_2665570</name>
</gene>
<reference evidence="1" key="1">
    <citation type="journal article" date="2015" name="Nature">
        <title>Complex archaea that bridge the gap between prokaryotes and eukaryotes.</title>
        <authorList>
            <person name="Spang A."/>
            <person name="Saw J.H."/>
            <person name="Jorgensen S.L."/>
            <person name="Zaremba-Niedzwiedzka K."/>
            <person name="Martijn J."/>
            <person name="Lind A.E."/>
            <person name="van Eijk R."/>
            <person name="Schleper C."/>
            <person name="Guy L."/>
            <person name="Ettema T.J."/>
        </authorList>
    </citation>
    <scope>NUCLEOTIDE SEQUENCE</scope>
</reference>
<evidence type="ECO:0000313" key="1">
    <source>
        <dbReference type="EMBL" id="KKK96158.1"/>
    </source>
</evidence>
<dbReference type="Gene3D" id="2.40.30.240">
    <property type="match status" value="1"/>
</dbReference>
<dbReference type="EMBL" id="LAZR01046600">
    <property type="protein sequence ID" value="KKK96158.1"/>
    <property type="molecule type" value="Genomic_DNA"/>
</dbReference>
<dbReference type="Pfam" id="PF11651">
    <property type="entry name" value="P22_CoatProtein"/>
    <property type="match status" value="1"/>
</dbReference>
<accession>A0A0F8ZQQ5</accession>
<proteinExistence type="predicted"/>
<sequence length="374" mass="40220">VKQGDEIQVRLPQRYQVTTGKVMAPTPLTDQTVTVKISDQTNIGFEYDSWAYTLEIDDYMERYAKPAVETLVNNIDFTGLKRMYKKVAKVVGVPNVPPGSSGTLPQAAMQPYIDARTKLRESAVGGKYRAILSPDMHGYAVTGMAELFNPTPLISAHFTEGQFGANALGISKWHEDQNVATHTVGALGGTPVVIGANQTGSSINLDGTGGAVADYFLEGDVVQFAGVNEINPQSHQSTGRLKDFVATANATASAGALVTINIEPELIISGEWATASAAPANNAVVTVFGHASSYAGLETPQGFVYNKEAFICVMADLVLPRGLWVSERIRSEKLGISIRMLKDTDIVNDEHPTRLDTAHGWTAYREVLACRVCG</sequence>
<organism evidence="1">
    <name type="scientific">marine sediment metagenome</name>
    <dbReference type="NCBI Taxonomy" id="412755"/>
    <lineage>
        <taxon>unclassified sequences</taxon>
        <taxon>metagenomes</taxon>
        <taxon>ecological metagenomes</taxon>
    </lineage>
</organism>
<dbReference type="InterPro" id="IPR024659">
    <property type="entry name" value="Phage_coat_Gp5"/>
</dbReference>
<comment type="caution">
    <text evidence="1">The sequence shown here is derived from an EMBL/GenBank/DDBJ whole genome shotgun (WGS) entry which is preliminary data.</text>
</comment>